<dbReference type="SUPFAM" id="SSF88697">
    <property type="entry name" value="PUA domain-like"/>
    <property type="match status" value="1"/>
</dbReference>
<feature type="domain" description="PUA" evidence="1">
    <location>
        <begin position="81"/>
        <end position="156"/>
    </location>
</feature>
<dbReference type="PIRSF" id="PIRSF005067">
    <property type="entry name" value="Tma_RNA-bind_prd"/>
    <property type="match status" value="1"/>
</dbReference>
<dbReference type="NCBIfam" id="TIGR03684">
    <property type="entry name" value="arCOG00985"/>
    <property type="match status" value="1"/>
</dbReference>
<dbReference type="NCBIfam" id="TIGR00451">
    <property type="entry name" value="unchar_dom_2"/>
    <property type="match status" value="1"/>
</dbReference>
<accession>A0A8D6PTH8</accession>
<dbReference type="PANTHER" id="PTHR22798:SF0">
    <property type="entry name" value="MALIGNANT T-CELL-AMPLIFIED SEQUENCE 1"/>
    <property type="match status" value="1"/>
</dbReference>
<dbReference type="InterPro" id="IPR004521">
    <property type="entry name" value="Uncharacterised_CHP00451"/>
</dbReference>
<evidence type="ECO:0000259" key="1">
    <source>
        <dbReference type="SMART" id="SM00359"/>
    </source>
</evidence>
<dbReference type="PANTHER" id="PTHR22798">
    <property type="entry name" value="MCT-1 PROTEIN"/>
    <property type="match status" value="1"/>
</dbReference>
<evidence type="ECO:0000313" key="2">
    <source>
        <dbReference type="EMBL" id="CAB3288259.1"/>
    </source>
</evidence>
<dbReference type="CDD" id="cd21154">
    <property type="entry name" value="PUA_MJ1432-like"/>
    <property type="match status" value="1"/>
</dbReference>
<dbReference type="GO" id="GO:0003723">
    <property type="term" value="F:RNA binding"/>
    <property type="evidence" value="ECO:0007669"/>
    <property type="project" value="InterPro"/>
</dbReference>
<dbReference type="Proteomes" id="UP000679213">
    <property type="component" value="Chromosome I"/>
</dbReference>
<dbReference type="InterPro" id="IPR015266">
    <property type="entry name" value="DUF1947"/>
</dbReference>
<evidence type="ECO:0000313" key="3">
    <source>
        <dbReference type="Proteomes" id="UP000679213"/>
    </source>
</evidence>
<dbReference type="KEGG" id="mesg:MLAUSG7_0637"/>
<dbReference type="InterPro" id="IPR016437">
    <property type="entry name" value="MCT-1/Tma20"/>
</dbReference>
<dbReference type="Pfam" id="PF01472">
    <property type="entry name" value="PUA"/>
    <property type="match status" value="1"/>
</dbReference>
<dbReference type="Gene3D" id="3.10.400.20">
    <property type="match status" value="1"/>
</dbReference>
<dbReference type="InterPro" id="IPR022430">
    <property type="entry name" value="CHP03684"/>
</dbReference>
<dbReference type="Pfam" id="PF09183">
    <property type="entry name" value="DUF1947"/>
    <property type="match status" value="1"/>
</dbReference>
<dbReference type="EMBL" id="LR792632">
    <property type="protein sequence ID" value="CAB3288259.1"/>
    <property type="molecule type" value="Genomic_DNA"/>
</dbReference>
<proteinExistence type="predicted"/>
<gene>
    <name evidence="2" type="ORF">MLAUSG7_0637</name>
</gene>
<sequence length="164" mass="18834">MELNVKRRYFLSKKDIKNLKKELNEFFENLDDIIPKKSKVEVVITDNFDIILVDREPIAFKKDNKIIPTIKLLLKFLPNKNLVVVDKGAIRFLIKGADVMAPGIVDSDENIKEGDFVFVVDEEHKKPICVGIALMDGKTMKESKEGRAVKNLHYVGDKIWKFMG</sequence>
<reference evidence="2 3" key="1">
    <citation type="submission" date="2020-04" db="EMBL/GenBank/DDBJ databases">
        <authorList>
            <consortium name="Genoscope - CEA"/>
            <person name="William W."/>
        </authorList>
    </citation>
    <scope>NUCLEOTIDE SEQUENCE [LARGE SCALE GENOMIC DNA]</scope>
    <source>
        <strain evidence="2 3">SG7</strain>
    </source>
</reference>
<dbReference type="PROSITE" id="PS50890">
    <property type="entry name" value="PUA"/>
    <property type="match status" value="1"/>
</dbReference>
<organism evidence="2 3">
    <name type="scientific">Methanocaldococcus lauensis</name>
    <dbReference type="NCBI Taxonomy" id="2546128"/>
    <lineage>
        <taxon>Archaea</taxon>
        <taxon>Methanobacteriati</taxon>
        <taxon>Methanobacteriota</taxon>
        <taxon>Methanomada group</taxon>
        <taxon>Methanococci</taxon>
        <taxon>Methanococcales</taxon>
        <taxon>Methanocaldococcaceae</taxon>
        <taxon>Methanocaldococcus</taxon>
    </lineage>
</organism>
<dbReference type="InterPro" id="IPR015947">
    <property type="entry name" value="PUA-like_sf"/>
</dbReference>
<dbReference type="GO" id="GO:0001731">
    <property type="term" value="P:formation of translation preinitiation complex"/>
    <property type="evidence" value="ECO:0007669"/>
    <property type="project" value="TreeGrafter"/>
</dbReference>
<dbReference type="NCBIfam" id="NF011153">
    <property type="entry name" value="PRK14560.1-4"/>
    <property type="match status" value="1"/>
</dbReference>
<name>A0A8D6PTH8_9EURY</name>
<dbReference type="CDD" id="cd11580">
    <property type="entry name" value="eIF2D_N_like"/>
    <property type="match status" value="1"/>
</dbReference>
<keyword evidence="3" id="KW-1185">Reference proteome</keyword>
<dbReference type="SMART" id="SM00359">
    <property type="entry name" value="PUA"/>
    <property type="match status" value="1"/>
</dbReference>
<dbReference type="InterPro" id="IPR002478">
    <property type="entry name" value="PUA"/>
</dbReference>
<dbReference type="FunFam" id="3.10.400.20:FF:000011">
    <property type="entry name" value="PUA domain containing protein"/>
    <property type="match status" value="1"/>
</dbReference>
<protein>
    <submittedName>
        <fullName evidence="2">PUA domain containing protein</fullName>
    </submittedName>
</protein>
<dbReference type="AlphaFoldDB" id="A0A8D6PTH8"/>